<dbReference type="Pfam" id="PF04066">
    <property type="entry name" value="MrpF_PhaF"/>
    <property type="match status" value="1"/>
</dbReference>
<evidence type="ECO:0000256" key="4">
    <source>
        <dbReference type="ARBA" id="ARBA00022475"/>
    </source>
</evidence>
<gene>
    <name evidence="10" type="ORF">DT076_08335</name>
</gene>
<reference evidence="10 11" key="1">
    <citation type="submission" date="2018-07" db="EMBL/GenBank/DDBJ databases">
        <title>Desertimonas flava gen. nov. sp. nov.</title>
        <authorList>
            <person name="Liu S."/>
        </authorList>
    </citation>
    <scope>NUCLEOTIDE SEQUENCE [LARGE SCALE GENOMIC DNA]</scope>
    <source>
        <strain evidence="10 11">16Sb5-5</strain>
    </source>
</reference>
<feature type="compositionally biased region" description="Basic and acidic residues" evidence="8">
    <location>
        <begin position="146"/>
        <end position="158"/>
    </location>
</feature>
<comment type="subcellular location">
    <subcellularLocation>
        <location evidence="1">Cell membrane</location>
        <topology evidence="1">Multi-pass membrane protein</topology>
    </subcellularLocation>
</comment>
<dbReference type="Proteomes" id="UP000252770">
    <property type="component" value="Unassembled WGS sequence"/>
</dbReference>
<evidence type="ECO:0000256" key="3">
    <source>
        <dbReference type="ARBA" id="ARBA00022448"/>
    </source>
</evidence>
<organism evidence="10 11">
    <name type="scientific">Desertihabitans brevis</name>
    <dbReference type="NCBI Taxonomy" id="2268447"/>
    <lineage>
        <taxon>Bacteria</taxon>
        <taxon>Bacillati</taxon>
        <taxon>Actinomycetota</taxon>
        <taxon>Actinomycetes</taxon>
        <taxon>Propionibacteriales</taxon>
        <taxon>Propionibacteriaceae</taxon>
        <taxon>Desertihabitans</taxon>
    </lineage>
</organism>
<keyword evidence="6 9" id="KW-1133">Transmembrane helix</keyword>
<keyword evidence="7 9" id="KW-0472">Membrane</keyword>
<evidence type="ECO:0000256" key="7">
    <source>
        <dbReference type="ARBA" id="ARBA00023136"/>
    </source>
</evidence>
<comment type="similarity">
    <text evidence="2">Belongs to the CPA3 antiporters (TC 2.A.63) subunit F family.</text>
</comment>
<evidence type="ECO:0000256" key="6">
    <source>
        <dbReference type="ARBA" id="ARBA00022989"/>
    </source>
</evidence>
<dbReference type="InterPro" id="IPR007208">
    <property type="entry name" value="MrpF/PhaF-like"/>
</dbReference>
<dbReference type="AlphaFoldDB" id="A0A367YVT7"/>
<evidence type="ECO:0000256" key="8">
    <source>
        <dbReference type="SAM" id="MobiDB-lite"/>
    </source>
</evidence>
<feature type="transmembrane region" description="Helical" evidence="9">
    <location>
        <begin position="39"/>
        <end position="56"/>
    </location>
</feature>
<evidence type="ECO:0000313" key="10">
    <source>
        <dbReference type="EMBL" id="RCK70006.1"/>
    </source>
</evidence>
<evidence type="ECO:0000256" key="2">
    <source>
        <dbReference type="ARBA" id="ARBA00009212"/>
    </source>
</evidence>
<evidence type="ECO:0000256" key="1">
    <source>
        <dbReference type="ARBA" id="ARBA00004651"/>
    </source>
</evidence>
<comment type="caution">
    <text evidence="10">The sequence shown here is derived from an EMBL/GenBank/DDBJ whole genome shotgun (WGS) entry which is preliminary data.</text>
</comment>
<keyword evidence="11" id="KW-1185">Reference proteome</keyword>
<feature type="transmembrane region" description="Helical" evidence="9">
    <location>
        <begin position="6"/>
        <end position="27"/>
    </location>
</feature>
<dbReference type="GO" id="GO:0015385">
    <property type="term" value="F:sodium:proton antiporter activity"/>
    <property type="evidence" value="ECO:0007669"/>
    <property type="project" value="TreeGrafter"/>
</dbReference>
<dbReference type="PANTHER" id="PTHR34702">
    <property type="entry name" value="NA(+)/H(+) ANTIPORTER SUBUNIT F1"/>
    <property type="match status" value="1"/>
</dbReference>
<keyword evidence="3" id="KW-0813">Transport</keyword>
<dbReference type="EMBL" id="QOUI01000004">
    <property type="protein sequence ID" value="RCK70006.1"/>
    <property type="molecule type" value="Genomic_DNA"/>
</dbReference>
<feature type="region of interest" description="Disordered" evidence="8">
    <location>
        <begin position="88"/>
        <end position="158"/>
    </location>
</feature>
<accession>A0A367YVT7</accession>
<evidence type="ECO:0000256" key="9">
    <source>
        <dbReference type="SAM" id="Phobius"/>
    </source>
</evidence>
<dbReference type="PANTHER" id="PTHR34702:SF1">
    <property type="entry name" value="NA(+)_H(+) ANTIPORTER SUBUNIT F"/>
    <property type="match status" value="1"/>
</dbReference>
<sequence>MSLQTALIGGSALLLSVAALLVVVRLVRGPSVLDRTISTEVLISILVCGLALHIASSRSSTTLPVLVSLALTGFVGSVAVARFVAGDHDRGRDAPEDGHLGAAGQDPDPEEEVPAGPQPAPGSPAAARPEVPVDRAAAVEDAATSPDREGPEGGGRRG</sequence>
<name>A0A367YVT7_9ACTN</name>
<feature type="transmembrane region" description="Helical" evidence="9">
    <location>
        <begin position="62"/>
        <end position="85"/>
    </location>
</feature>
<dbReference type="RefSeq" id="WP_114126192.1">
    <property type="nucleotide sequence ID" value="NZ_QOUI01000004.1"/>
</dbReference>
<proteinExistence type="inferred from homology"/>
<protein>
    <submittedName>
        <fullName evidence="10">pH regulation protein F</fullName>
    </submittedName>
</protein>
<evidence type="ECO:0000313" key="11">
    <source>
        <dbReference type="Proteomes" id="UP000252770"/>
    </source>
</evidence>
<keyword evidence="4" id="KW-1003">Cell membrane</keyword>
<dbReference type="GO" id="GO:0005886">
    <property type="term" value="C:plasma membrane"/>
    <property type="evidence" value="ECO:0007669"/>
    <property type="project" value="UniProtKB-SubCell"/>
</dbReference>
<feature type="compositionally biased region" description="Basic and acidic residues" evidence="8">
    <location>
        <begin position="88"/>
        <end position="99"/>
    </location>
</feature>
<keyword evidence="5 9" id="KW-0812">Transmembrane</keyword>
<evidence type="ECO:0000256" key="5">
    <source>
        <dbReference type="ARBA" id="ARBA00022692"/>
    </source>
</evidence>